<feature type="domain" description="Tf2-1-like SH3-like" evidence="1">
    <location>
        <begin position="160"/>
        <end position="201"/>
    </location>
</feature>
<accession>A0ABQ5HUP7</accession>
<evidence type="ECO:0000313" key="3">
    <source>
        <dbReference type="Proteomes" id="UP001151760"/>
    </source>
</evidence>
<comment type="caution">
    <text evidence="2">The sequence shown here is derived from an EMBL/GenBank/DDBJ whole genome shotgun (WGS) entry which is preliminary data.</text>
</comment>
<dbReference type="EMBL" id="BQNB010019963">
    <property type="protein sequence ID" value="GJT90863.1"/>
    <property type="molecule type" value="Genomic_DNA"/>
</dbReference>
<organism evidence="2 3">
    <name type="scientific">Tanacetum coccineum</name>
    <dbReference type="NCBI Taxonomy" id="301880"/>
    <lineage>
        <taxon>Eukaryota</taxon>
        <taxon>Viridiplantae</taxon>
        <taxon>Streptophyta</taxon>
        <taxon>Embryophyta</taxon>
        <taxon>Tracheophyta</taxon>
        <taxon>Spermatophyta</taxon>
        <taxon>Magnoliopsida</taxon>
        <taxon>eudicotyledons</taxon>
        <taxon>Gunneridae</taxon>
        <taxon>Pentapetalae</taxon>
        <taxon>asterids</taxon>
        <taxon>campanulids</taxon>
        <taxon>Asterales</taxon>
        <taxon>Asteraceae</taxon>
        <taxon>Asteroideae</taxon>
        <taxon>Anthemideae</taxon>
        <taxon>Anthemidinae</taxon>
        <taxon>Tanacetum</taxon>
    </lineage>
</organism>
<reference evidence="2" key="2">
    <citation type="submission" date="2022-01" db="EMBL/GenBank/DDBJ databases">
        <authorList>
            <person name="Yamashiro T."/>
            <person name="Shiraishi A."/>
            <person name="Satake H."/>
            <person name="Nakayama K."/>
        </authorList>
    </citation>
    <scope>NUCLEOTIDE SEQUENCE</scope>
</reference>
<sequence length="201" mass="23603">MLRGLDQLIERKEDGVMNFIWVPLIDDVRTLIMDEAHASRYLVHSGADKTYYDLRDMYGGHVWRRILLPMLPRSSSGYDTNWVIVDRLTKKALRTRLKHAYYLSSSNRRKKVYHSDFEGYVESHCMEGSVGHMFFGLKLEKSGRLDLNWYKRQQIRVEVGDKVMLEVSSWKEVVHFGKKEILAPRYVGPFKIIKGISPMVY</sequence>
<dbReference type="Proteomes" id="UP001151760">
    <property type="component" value="Unassembled WGS sequence"/>
</dbReference>
<name>A0ABQ5HUP7_9ASTR</name>
<dbReference type="Pfam" id="PF24626">
    <property type="entry name" value="SH3_Tf2-1"/>
    <property type="match status" value="1"/>
</dbReference>
<protein>
    <recommendedName>
        <fullName evidence="1">Tf2-1-like SH3-like domain-containing protein</fullName>
    </recommendedName>
</protein>
<proteinExistence type="predicted"/>
<evidence type="ECO:0000313" key="2">
    <source>
        <dbReference type="EMBL" id="GJT90863.1"/>
    </source>
</evidence>
<gene>
    <name evidence="2" type="ORF">Tco_1079708</name>
</gene>
<reference evidence="2" key="1">
    <citation type="journal article" date="2022" name="Int. J. Mol. Sci.">
        <title>Draft Genome of Tanacetum Coccineum: Genomic Comparison of Closely Related Tanacetum-Family Plants.</title>
        <authorList>
            <person name="Yamashiro T."/>
            <person name="Shiraishi A."/>
            <person name="Nakayama K."/>
            <person name="Satake H."/>
        </authorList>
    </citation>
    <scope>NUCLEOTIDE SEQUENCE</scope>
</reference>
<dbReference type="InterPro" id="IPR056924">
    <property type="entry name" value="SH3_Tf2-1"/>
</dbReference>
<evidence type="ECO:0000259" key="1">
    <source>
        <dbReference type="Pfam" id="PF24626"/>
    </source>
</evidence>
<keyword evidence="3" id="KW-1185">Reference proteome</keyword>